<organism evidence="2 3">
    <name type="scientific">Microctonus hyperodae</name>
    <name type="common">Parasitoid wasp</name>
    <dbReference type="NCBI Taxonomy" id="165561"/>
    <lineage>
        <taxon>Eukaryota</taxon>
        <taxon>Metazoa</taxon>
        <taxon>Ecdysozoa</taxon>
        <taxon>Arthropoda</taxon>
        <taxon>Hexapoda</taxon>
        <taxon>Insecta</taxon>
        <taxon>Pterygota</taxon>
        <taxon>Neoptera</taxon>
        <taxon>Endopterygota</taxon>
        <taxon>Hymenoptera</taxon>
        <taxon>Apocrita</taxon>
        <taxon>Ichneumonoidea</taxon>
        <taxon>Braconidae</taxon>
        <taxon>Euphorinae</taxon>
        <taxon>Microctonus</taxon>
    </lineage>
</organism>
<comment type="caution">
    <text evidence="2">The sequence shown here is derived from an EMBL/GenBank/DDBJ whole genome shotgun (WGS) entry which is preliminary data.</text>
</comment>
<sequence length="156" mass="17654">MIKTPLPSLSQSRSDFQRVMRALVALIGLLLVVIFVENISGELIHARTGNGVTFSGLRLNKPLEQCNVEHNGINYSIYPKSNLTDAEFSGSFKFCQFIIKPINLNHAGEWKMHIIWKSEENEFPITTPESAFTNYTIYVEQKFICAPKKKSTESSL</sequence>
<dbReference type="EMBL" id="JAQQBR010002163">
    <property type="protein sequence ID" value="KAK0157252.1"/>
    <property type="molecule type" value="Genomic_DNA"/>
</dbReference>
<dbReference type="AlphaFoldDB" id="A0AA39C3L9"/>
<protein>
    <submittedName>
        <fullName evidence="2">Uncharacterized protein</fullName>
    </submittedName>
</protein>
<accession>A0AA39C3L9</accession>
<keyword evidence="1" id="KW-1133">Transmembrane helix</keyword>
<dbReference type="Proteomes" id="UP001168972">
    <property type="component" value="Unassembled WGS sequence"/>
</dbReference>
<keyword evidence="1" id="KW-0472">Membrane</keyword>
<name>A0AA39C3L9_MICHY</name>
<evidence type="ECO:0000313" key="3">
    <source>
        <dbReference type="Proteomes" id="UP001168972"/>
    </source>
</evidence>
<proteinExistence type="predicted"/>
<evidence type="ECO:0000313" key="2">
    <source>
        <dbReference type="EMBL" id="KAK0157252.1"/>
    </source>
</evidence>
<reference evidence="2" key="1">
    <citation type="journal article" date="2023" name="bioRxiv">
        <title>Scaffold-level genome assemblies of two parasitoid biocontrol wasps reveal the parthenogenesis mechanism and an associated novel virus.</title>
        <authorList>
            <person name="Inwood S."/>
            <person name="Skelly J."/>
            <person name="Guhlin J."/>
            <person name="Harrop T."/>
            <person name="Goldson S."/>
            <person name="Dearden P."/>
        </authorList>
    </citation>
    <scope>NUCLEOTIDE SEQUENCE</scope>
    <source>
        <strain evidence="2">Lincoln</strain>
        <tissue evidence="2">Whole body</tissue>
    </source>
</reference>
<keyword evidence="3" id="KW-1185">Reference proteome</keyword>
<evidence type="ECO:0000256" key="1">
    <source>
        <dbReference type="SAM" id="Phobius"/>
    </source>
</evidence>
<reference evidence="2" key="2">
    <citation type="submission" date="2023-03" db="EMBL/GenBank/DDBJ databases">
        <authorList>
            <person name="Inwood S.N."/>
            <person name="Skelly J.G."/>
            <person name="Guhlin J."/>
            <person name="Harrop T.W.R."/>
            <person name="Goldson S.G."/>
            <person name="Dearden P.K."/>
        </authorList>
    </citation>
    <scope>NUCLEOTIDE SEQUENCE</scope>
    <source>
        <strain evidence="2">Lincoln</strain>
        <tissue evidence="2">Whole body</tissue>
    </source>
</reference>
<feature type="transmembrane region" description="Helical" evidence="1">
    <location>
        <begin position="20"/>
        <end position="39"/>
    </location>
</feature>
<gene>
    <name evidence="2" type="ORF">PV327_011308</name>
</gene>
<keyword evidence="1" id="KW-0812">Transmembrane</keyword>